<dbReference type="RefSeq" id="WP_003655148.1">
    <property type="nucleotide sequence ID" value="NZ_KB849784.1"/>
</dbReference>
<dbReference type="InterPro" id="IPR039367">
    <property type="entry name" value="Och1-like"/>
</dbReference>
<dbReference type="PANTHER" id="PTHR31834">
    <property type="entry name" value="INITIATION-SPECIFIC ALPHA-1,6-MANNOSYLTRANSFERASE"/>
    <property type="match status" value="1"/>
</dbReference>
<dbReference type="GeneID" id="92920830"/>
<evidence type="ECO:0008006" key="3">
    <source>
        <dbReference type="Google" id="ProtNLM"/>
    </source>
</evidence>
<dbReference type="Pfam" id="PF04488">
    <property type="entry name" value="Gly_transf_sug"/>
    <property type="match status" value="1"/>
</dbReference>
<gene>
    <name evidence="1" type="ORF">F936_03708</name>
</gene>
<keyword evidence="2" id="KW-1185">Reference proteome</keyword>
<accession>A0ABN0K317</accession>
<dbReference type="Proteomes" id="UP000013024">
    <property type="component" value="Unassembled WGS sequence"/>
</dbReference>
<evidence type="ECO:0000313" key="1">
    <source>
        <dbReference type="EMBL" id="ENV97029.1"/>
    </source>
</evidence>
<dbReference type="PANTHER" id="PTHR31834:SF1">
    <property type="entry name" value="INITIATION-SPECIFIC ALPHA-1,6-MANNOSYLTRANSFERASE"/>
    <property type="match status" value="1"/>
</dbReference>
<protein>
    <recommendedName>
        <fullName evidence="3">Glycosyltransferase</fullName>
    </recommendedName>
</protein>
<dbReference type="EMBL" id="APQI01000012">
    <property type="protein sequence ID" value="ENV97029.1"/>
    <property type="molecule type" value="Genomic_DNA"/>
</dbReference>
<dbReference type="Gene3D" id="3.90.550.20">
    <property type="match status" value="1"/>
</dbReference>
<dbReference type="InterPro" id="IPR029044">
    <property type="entry name" value="Nucleotide-diphossugar_trans"/>
</dbReference>
<organism evidence="1 2">
    <name type="scientific">Acinetobacter calcoaceticus DSM 30006 = CIP 81.8</name>
    <dbReference type="NCBI Taxonomy" id="981331"/>
    <lineage>
        <taxon>Bacteria</taxon>
        <taxon>Pseudomonadati</taxon>
        <taxon>Pseudomonadota</taxon>
        <taxon>Gammaproteobacteria</taxon>
        <taxon>Moraxellales</taxon>
        <taxon>Moraxellaceae</taxon>
        <taxon>Acinetobacter</taxon>
        <taxon>Acinetobacter calcoaceticus/baumannii complex</taxon>
    </lineage>
</organism>
<name>A0ABN0K317_ACICA</name>
<reference evidence="1 2" key="1">
    <citation type="submission" date="2013-02" db="EMBL/GenBank/DDBJ databases">
        <title>The Genome Sequence of Acinetobacter calcoaceticus CIP 81.8.</title>
        <authorList>
            <consortium name="The Broad Institute Genome Sequencing Platform"/>
            <consortium name="The Broad Institute Genome Sequencing Center for Infectious Disease"/>
            <person name="Cerqueira G."/>
            <person name="Feldgarden M."/>
            <person name="Courvalin P."/>
            <person name="Perichon B."/>
            <person name="Grillot-Courvalin C."/>
            <person name="Clermont D."/>
            <person name="Rocha E."/>
            <person name="Yoon E.-J."/>
            <person name="Nemec A."/>
            <person name="Walker B."/>
            <person name="Young S.K."/>
            <person name="Zeng Q."/>
            <person name="Gargeya S."/>
            <person name="Fitzgerald M."/>
            <person name="Haas B."/>
            <person name="Abouelleil A."/>
            <person name="Alvarado L."/>
            <person name="Arachchi H.M."/>
            <person name="Berlin A.M."/>
            <person name="Chapman S.B."/>
            <person name="Dewar J."/>
            <person name="Goldberg J."/>
            <person name="Griggs A."/>
            <person name="Gujja S."/>
            <person name="Hansen M."/>
            <person name="Howarth C."/>
            <person name="Imamovic A."/>
            <person name="Larimer J."/>
            <person name="McCowan C."/>
            <person name="Murphy C."/>
            <person name="Neiman D."/>
            <person name="Pearson M."/>
            <person name="Priest M."/>
            <person name="Roberts A."/>
            <person name="Saif S."/>
            <person name="Shea T."/>
            <person name="Sisk P."/>
            <person name="Sykes S."/>
            <person name="Wortman J."/>
            <person name="Nusbaum C."/>
            <person name="Birren B."/>
        </authorList>
    </citation>
    <scope>NUCLEOTIDE SEQUENCE [LARGE SCALE GENOMIC DNA]</scope>
    <source>
        <strain evidence="1 2">CIP 81.8</strain>
    </source>
</reference>
<evidence type="ECO:0000313" key="2">
    <source>
        <dbReference type="Proteomes" id="UP000013024"/>
    </source>
</evidence>
<dbReference type="InterPro" id="IPR007577">
    <property type="entry name" value="GlycoTrfase_DXD_sugar-bd_CS"/>
</dbReference>
<proteinExistence type="predicted"/>
<sequence length="266" mass="31739">MPIPKIIHQIYLQGEANIPENIKKSVAELRQRNPNWDYRLYDEAQILDYIQQYYDQKTLDTYLLIQENYAAARSDFFRYLLMYQEGGVYLDLKSSCAVPFDDILREDDEFIICGWENEVGQQYQGYGINKHLKFLKYGEYQQWNIIAKPHSPFLKAVIDEVSFRIHDYTPMKYHVGRKGVLNTTGPVPYSIAIEKIIQSQQHQYRYERFASQFGLIYINADTTVVNKNHYRLQINPVVKLNTFNQILYKLWLYILHPRKVFKRKTQ</sequence>
<comment type="caution">
    <text evidence="1">The sequence shown here is derived from an EMBL/GenBank/DDBJ whole genome shotgun (WGS) entry which is preliminary data.</text>
</comment>
<dbReference type="SUPFAM" id="SSF53448">
    <property type="entry name" value="Nucleotide-diphospho-sugar transferases"/>
    <property type="match status" value="1"/>
</dbReference>